<dbReference type="RefSeq" id="WP_237443040.1">
    <property type="nucleotide sequence ID" value="NZ_CAKLPX010000001.1"/>
</dbReference>
<keyword evidence="4" id="KW-1185">Reference proteome</keyword>
<evidence type="ECO:0000259" key="2">
    <source>
        <dbReference type="PROSITE" id="PS51724"/>
    </source>
</evidence>
<dbReference type="Pfam" id="PF05036">
    <property type="entry name" value="SPOR"/>
    <property type="match status" value="1"/>
</dbReference>
<keyword evidence="1" id="KW-0812">Transmembrane</keyword>
<dbReference type="SUPFAM" id="SSF110997">
    <property type="entry name" value="Sporulation related repeat"/>
    <property type="match status" value="1"/>
</dbReference>
<evidence type="ECO:0000313" key="4">
    <source>
        <dbReference type="Proteomes" id="UP000838100"/>
    </source>
</evidence>
<dbReference type="InterPro" id="IPR052521">
    <property type="entry name" value="Cell_div_SPOR-domain"/>
</dbReference>
<dbReference type="InterPro" id="IPR036680">
    <property type="entry name" value="SPOR-like_sf"/>
</dbReference>
<dbReference type="InterPro" id="IPR007730">
    <property type="entry name" value="SPOR-like_dom"/>
</dbReference>
<dbReference type="PROSITE" id="PS51724">
    <property type="entry name" value="SPOR"/>
    <property type="match status" value="1"/>
</dbReference>
<keyword evidence="1" id="KW-1133">Transmembrane helix</keyword>
<accession>A0ABM9AAW7</accession>
<reference evidence="3" key="1">
    <citation type="submission" date="2021-12" db="EMBL/GenBank/DDBJ databases">
        <authorList>
            <person name="Rodrigo-Torres L."/>
            <person name="Arahal R. D."/>
            <person name="Lucena T."/>
        </authorList>
    </citation>
    <scope>NUCLEOTIDE SEQUENCE</scope>
    <source>
        <strain evidence="3">CECT 8267</strain>
    </source>
</reference>
<dbReference type="EMBL" id="CAKLPX010000001">
    <property type="protein sequence ID" value="CAH0990360.1"/>
    <property type="molecule type" value="Genomic_DNA"/>
</dbReference>
<dbReference type="Proteomes" id="UP000838100">
    <property type="component" value="Unassembled WGS sequence"/>
</dbReference>
<dbReference type="Gene3D" id="3.30.70.1070">
    <property type="entry name" value="Sporulation related repeat"/>
    <property type="match status" value="1"/>
</dbReference>
<dbReference type="PANTHER" id="PTHR38687">
    <property type="entry name" value="CELL DIVISION PROTEIN DEDD-RELATED"/>
    <property type="match status" value="1"/>
</dbReference>
<keyword evidence="1" id="KW-0472">Membrane</keyword>
<evidence type="ECO:0000256" key="1">
    <source>
        <dbReference type="SAM" id="Phobius"/>
    </source>
</evidence>
<name>A0ABM9AAW7_9GAMM</name>
<comment type="caution">
    <text evidence="3">The sequence shown here is derived from an EMBL/GenBank/DDBJ whole genome shotgun (WGS) entry which is preliminary data.</text>
</comment>
<evidence type="ECO:0000313" key="3">
    <source>
        <dbReference type="EMBL" id="CAH0990360.1"/>
    </source>
</evidence>
<feature type="domain" description="SPOR" evidence="2">
    <location>
        <begin position="116"/>
        <end position="195"/>
    </location>
</feature>
<gene>
    <name evidence="3" type="ORF">SIN8267_00452</name>
</gene>
<proteinExistence type="predicted"/>
<sequence>MTRNIRQRVIGAIILTGLAVIFLPILLNPQNGEEIVVEMKLNSPDLQRFVIDNPRLVKDSGTVGSYQRQIEPLNVSASSQLPAPADKTDTPVRLAVDEVPAMTSDMQRQQPVLDAQGLPIAWTVQVASFGSEKNARAIEKSLKNSGYLVYVKKAKLQQKPVWRVFLGPMVNKSDALAINKKLAKTHQFSGLIVRFVP</sequence>
<dbReference type="PANTHER" id="PTHR38687:SF1">
    <property type="entry name" value="CELL DIVISION PROTEIN DEDD"/>
    <property type="match status" value="1"/>
</dbReference>
<organism evidence="3 4">
    <name type="scientific">Sinobacterium norvegicum</name>
    <dbReference type="NCBI Taxonomy" id="1641715"/>
    <lineage>
        <taxon>Bacteria</taxon>
        <taxon>Pseudomonadati</taxon>
        <taxon>Pseudomonadota</taxon>
        <taxon>Gammaproteobacteria</taxon>
        <taxon>Cellvibrionales</taxon>
        <taxon>Spongiibacteraceae</taxon>
        <taxon>Sinobacterium</taxon>
    </lineage>
</organism>
<feature type="transmembrane region" description="Helical" evidence="1">
    <location>
        <begin position="9"/>
        <end position="27"/>
    </location>
</feature>
<protein>
    <recommendedName>
        <fullName evidence="2">SPOR domain-containing protein</fullName>
    </recommendedName>
</protein>